<keyword evidence="2" id="KW-1185">Reference proteome</keyword>
<feature type="non-terminal residue" evidence="3">
    <location>
        <position position="146"/>
    </location>
</feature>
<dbReference type="PANTHER" id="PTHR13743">
    <property type="entry name" value="BEIGE/BEACH-RELATED"/>
    <property type="match status" value="1"/>
</dbReference>
<protein>
    <submittedName>
        <fullName evidence="3">Neurobeachin</fullName>
    </submittedName>
</protein>
<dbReference type="InterPro" id="IPR050865">
    <property type="entry name" value="BEACH_Domain"/>
</dbReference>
<evidence type="ECO:0000313" key="3">
    <source>
        <dbReference type="RefSeq" id="XP_005103298.2"/>
    </source>
</evidence>
<dbReference type="RefSeq" id="XP_005103298.2">
    <property type="nucleotide sequence ID" value="XM_005103241.3"/>
</dbReference>
<organism evidence="2 3">
    <name type="scientific">Aplysia californica</name>
    <name type="common">California sea hare</name>
    <dbReference type="NCBI Taxonomy" id="6500"/>
    <lineage>
        <taxon>Eukaryota</taxon>
        <taxon>Metazoa</taxon>
        <taxon>Spiralia</taxon>
        <taxon>Lophotrochozoa</taxon>
        <taxon>Mollusca</taxon>
        <taxon>Gastropoda</taxon>
        <taxon>Heterobranchia</taxon>
        <taxon>Euthyneura</taxon>
        <taxon>Tectipleura</taxon>
        <taxon>Aplysiida</taxon>
        <taxon>Aplysioidea</taxon>
        <taxon>Aplysiidae</taxon>
        <taxon>Aplysia</taxon>
    </lineage>
</organism>
<reference evidence="3" key="1">
    <citation type="submission" date="2025-08" db="UniProtKB">
        <authorList>
            <consortium name="RefSeq"/>
        </authorList>
    </citation>
    <scope>IDENTIFICATION</scope>
</reference>
<proteinExistence type="predicted"/>
<dbReference type="Pfam" id="PF20425">
    <property type="entry name" value="Neurobeachin"/>
    <property type="match status" value="1"/>
</dbReference>
<feature type="domain" description="Neurobeachin alpha-solenoid region" evidence="1">
    <location>
        <begin position="39"/>
        <end position="126"/>
    </location>
</feature>
<gene>
    <name evidence="3" type="primary">LOC101863040</name>
</gene>
<evidence type="ECO:0000313" key="2">
    <source>
        <dbReference type="Proteomes" id="UP000694888"/>
    </source>
</evidence>
<dbReference type="Proteomes" id="UP000694888">
    <property type="component" value="Unplaced"/>
</dbReference>
<accession>A0ABM0JWP0</accession>
<sequence length="146" mass="15924">MSTETEEEGKDVKTVGGILNLTGNDELKFGLLIGLIELKQVTNKDVVDTVLHLLVGDDFDIENNFVIQDPQNIVHMLKLLASCPHTLQAEVWSVFTAMLKKSRRNLNACTEVGLISQALALLGEADEVSADLIIDMLGVLASYTIT</sequence>
<evidence type="ECO:0000259" key="1">
    <source>
        <dbReference type="Pfam" id="PF20425"/>
    </source>
</evidence>
<dbReference type="InterPro" id="IPR046852">
    <property type="entry name" value="Neurobeachin_a-sol"/>
</dbReference>
<name>A0ABM0JWP0_APLCA</name>
<dbReference type="PANTHER" id="PTHR13743:SF162">
    <property type="entry name" value="NEUROBEACHIN"/>
    <property type="match status" value="1"/>
</dbReference>
<dbReference type="GeneID" id="101863040"/>